<dbReference type="PANTHER" id="PTHR42085">
    <property type="entry name" value="F-BOX DOMAIN-CONTAINING PROTEIN"/>
    <property type="match status" value="1"/>
</dbReference>
<name>A0AAE0LWZ8_9PEZI</name>
<dbReference type="GeneID" id="87838402"/>
<dbReference type="Proteomes" id="UP001278766">
    <property type="component" value="Unassembled WGS sequence"/>
</dbReference>
<keyword evidence="2" id="KW-1185">Reference proteome</keyword>
<dbReference type="RefSeq" id="XP_062663293.1">
    <property type="nucleotide sequence ID" value="XM_062801454.1"/>
</dbReference>
<evidence type="ECO:0000313" key="2">
    <source>
        <dbReference type="Proteomes" id="UP001278766"/>
    </source>
</evidence>
<comment type="caution">
    <text evidence="1">The sequence shown here is derived from an EMBL/GenBank/DDBJ whole genome shotgun (WGS) entry which is preliminary data.</text>
</comment>
<gene>
    <name evidence="1" type="ORF">B0H64DRAFT_351122</name>
</gene>
<evidence type="ECO:0000313" key="1">
    <source>
        <dbReference type="EMBL" id="KAK3299779.1"/>
    </source>
</evidence>
<protein>
    <recommendedName>
        <fullName evidence="3">F-box domain-containing protein</fullName>
    </recommendedName>
</protein>
<reference evidence="1" key="1">
    <citation type="journal article" date="2023" name="Mol. Phylogenet. Evol.">
        <title>Genome-scale phylogeny and comparative genomics of the fungal order Sordariales.</title>
        <authorList>
            <person name="Hensen N."/>
            <person name="Bonometti L."/>
            <person name="Westerberg I."/>
            <person name="Brannstrom I.O."/>
            <person name="Guillou S."/>
            <person name="Cros-Aarteil S."/>
            <person name="Calhoun S."/>
            <person name="Haridas S."/>
            <person name="Kuo A."/>
            <person name="Mondo S."/>
            <person name="Pangilinan J."/>
            <person name="Riley R."/>
            <person name="LaButti K."/>
            <person name="Andreopoulos B."/>
            <person name="Lipzen A."/>
            <person name="Chen C."/>
            <person name="Yan M."/>
            <person name="Daum C."/>
            <person name="Ng V."/>
            <person name="Clum A."/>
            <person name="Steindorff A."/>
            <person name="Ohm R.A."/>
            <person name="Martin F."/>
            <person name="Silar P."/>
            <person name="Natvig D.O."/>
            <person name="Lalanne C."/>
            <person name="Gautier V."/>
            <person name="Ament-Velasquez S.L."/>
            <person name="Kruys A."/>
            <person name="Hutchinson M.I."/>
            <person name="Powell A.J."/>
            <person name="Barry K."/>
            <person name="Miller A.N."/>
            <person name="Grigoriev I.V."/>
            <person name="Debuchy R."/>
            <person name="Gladieux P."/>
            <person name="Hiltunen Thoren M."/>
            <person name="Johannesson H."/>
        </authorList>
    </citation>
    <scope>NUCLEOTIDE SEQUENCE</scope>
    <source>
        <strain evidence="1">CBS 168.71</strain>
    </source>
</reference>
<proteinExistence type="predicted"/>
<reference evidence="1" key="2">
    <citation type="submission" date="2023-06" db="EMBL/GenBank/DDBJ databases">
        <authorList>
            <consortium name="Lawrence Berkeley National Laboratory"/>
            <person name="Haridas S."/>
            <person name="Hensen N."/>
            <person name="Bonometti L."/>
            <person name="Westerberg I."/>
            <person name="Brannstrom I.O."/>
            <person name="Guillou S."/>
            <person name="Cros-Aarteil S."/>
            <person name="Calhoun S."/>
            <person name="Kuo A."/>
            <person name="Mondo S."/>
            <person name="Pangilinan J."/>
            <person name="Riley R."/>
            <person name="Labutti K."/>
            <person name="Andreopoulos B."/>
            <person name="Lipzen A."/>
            <person name="Chen C."/>
            <person name="Yanf M."/>
            <person name="Daum C."/>
            <person name="Ng V."/>
            <person name="Clum A."/>
            <person name="Steindorff A."/>
            <person name="Ohm R."/>
            <person name="Martin F."/>
            <person name="Silar P."/>
            <person name="Natvig D."/>
            <person name="Lalanne C."/>
            <person name="Gautier V."/>
            <person name="Ament-Velasquez S.L."/>
            <person name="Kruys A."/>
            <person name="Hutchinson M.I."/>
            <person name="Powell A.J."/>
            <person name="Barry K."/>
            <person name="Miller A.N."/>
            <person name="Grigoriev I.V."/>
            <person name="Debuchy R."/>
            <person name="Gladieux P."/>
            <person name="Thoren M.H."/>
            <person name="Johannesson H."/>
        </authorList>
    </citation>
    <scope>NUCLEOTIDE SEQUENCE</scope>
    <source>
        <strain evidence="1">CBS 168.71</strain>
    </source>
</reference>
<accession>A0AAE0LWZ8</accession>
<sequence>MATDSAKSIHHDLPGFLRLPPKIRHSIYLLVWGTPWEIIRDGNQINLFFECSMPEVFDLCGPYDPSTKSYNIPPVGFRGLLLSCRAIHTETSALLYSSNMFFCHYEALRSLAPLRELRPESVASMTRLKIILNQSSCHSRGSREGNNCECCDETRLYTVYYPNEYPKEKTDCKWRHHGVEHDDPLRRSHPSTKPIIAEWYKTAAHLGPLITPGQLELYFVCDVYSRDTQLATMVLDAFRHFPPLKDCHIRLSRTPDPALHNLAQTTVLKARGIKSRVPPPPLPPPPPTGNCLVGLPRELRLRILEYTDLVTPLKEVMWTRSHGKYLASRPSCPSWEGRGDHMWAPDIHHGCQFTSCSQRPYPRKTMGCYCQLTHSAASSTCHCWATPTPLFLVCHALRHDANLVFFSENRFVVIDSPSLSVFGPPRESGYDRNRFAVSQFLTDVVPVDCLSHLRLVEMVFPPYLGHHWPRKGDPVLKDWSDTINQVKDHLNLPALTIRMLAVYREGEDHYDTGTLTSFEATEAVEAYFHVLRPLLCDIILGQPRCPDGTCRHSRVCSAVGLHAAGGPRWPNAERRSPPITVELKRCAISV</sequence>
<organism evidence="1 2">
    <name type="scientific">Chaetomium fimeti</name>
    <dbReference type="NCBI Taxonomy" id="1854472"/>
    <lineage>
        <taxon>Eukaryota</taxon>
        <taxon>Fungi</taxon>
        <taxon>Dikarya</taxon>
        <taxon>Ascomycota</taxon>
        <taxon>Pezizomycotina</taxon>
        <taxon>Sordariomycetes</taxon>
        <taxon>Sordariomycetidae</taxon>
        <taxon>Sordariales</taxon>
        <taxon>Chaetomiaceae</taxon>
        <taxon>Chaetomium</taxon>
    </lineage>
</organism>
<evidence type="ECO:0008006" key="3">
    <source>
        <dbReference type="Google" id="ProtNLM"/>
    </source>
</evidence>
<dbReference type="PANTHER" id="PTHR42085:SF6">
    <property type="entry name" value="F-BOX DOMAIN-CONTAINING PROTEIN"/>
    <property type="match status" value="1"/>
</dbReference>
<dbReference type="AlphaFoldDB" id="A0AAE0LWZ8"/>
<dbReference type="InterPro" id="IPR038883">
    <property type="entry name" value="AN11006-like"/>
</dbReference>
<dbReference type="EMBL" id="JAUEPN010000001">
    <property type="protein sequence ID" value="KAK3299779.1"/>
    <property type="molecule type" value="Genomic_DNA"/>
</dbReference>